<comment type="caution">
    <text evidence="13">The sequence shown here is derived from an EMBL/GenBank/DDBJ whole genome shotgun (WGS) entry which is preliminary data.</text>
</comment>
<evidence type="ECO:0000256" key="7">
    <source>
        <dbReference type="ARBA" id="ARBA00022781"/>
    </source>
</evidence>
<dbReference type="GO" id="GO:0005524">
    <property type="term" value="F:ATP binding"/>
    <property type="evidence" value="ECO:0007669"/>
    <property type="project" value="UniProtKB-UniRule"/>
</dbReference>
<dbReference type="GO" id="GO:0045259">
    <property type="term" value="C:proton-transporting ATP synthase complex"/>
    <property type="evidence" value="ECO:0007669"/>
    <property type="project" value="UniProtKB-KW"/>
</dbReference>
<reference evidence="13 14" key="1">
    <citation type="submission" date="2019-02" db="EMBL/GenBank/DDBJ databases">
        <title>Prokaryotic population dynamics and viral predation in marine succession experiment using metagenomics: the confinement effect.</title>
        <authorList>
            <person name="Haro-Moreno J.M."/>
            <person name="Rodriguez-Valera F."/>
            <person name="Lopez-Perez M."/>
        </authorList>
    </citation>
    <scope>NUCLEOTIDE SEQUENCE [LARGE SCALE GENOMIC DNA]</scope>
    <source>
        <strain evidence="13">MED-G164</strain>
    </source>
</reference>
<dbReference type="CDD" id="cd12151">
    <property type="entry name" value="F1-ATPase_gamma"/>
    <property type="match status" value="1"/>
</dbReference>
<gene>
    <name evidence="12 13" type="primary">atpG</name>
    <name evidence="13" type="ORF">EVA97_04035</name>
</gene>
<dbReference type="Proteomes" id="UP000315283">
    <property type="component" value="Unassembled WGS sequence"/>
</dbReference>
<dbReference type="GO" id="GO:0005886">
    <property type="term" value="C:plasma membrane"/>
    <property type="evidence" value="ECO:0007669"/>
    <property type="project" value="UniProtKB-SubCell"/>
</dbReference>
<comment type="similarity">
    <text evidence="3 12">Belongs to the ATPase gamma chain family.</text>
</comment>
<dbReference type="GO" id="GO:0042777">
    <property type="term" value="P:proton motive force-driven plasma membrane ATP synthesis"/>
    <property type="evidence" value="ECO:0007669"/>
    <property type="project" value="UniProtKB-UniRule"/>
</dbReference>
<evidence type="ECO:0000256" key="4">
    <source>
        <dbReference type="ARBA" id="ARBA00011648"/>
    </source>
</evidence>
<dbReference type="GO" id="GO:0046933">
    <property type="term" value="F:proton-transporting ATP synthase activity, rotational mechanism"/>
    <property type="evidence" value="ECO:0007669"/>
    <property type="project" value="UniProtKB-UniRule"/>
</dbReference>
<dbReference type="Gene3D" id="1.10.287.80">
    <property type="entry name" value="ATP synthase, gamma subunit, helix hairpin domain"/>
    <property type="match status" value="1"/>
</dbReference>
<evidence type="ECO:0000256" key="3">
    <source>
        <dbReference type="ARBA" id="ARBA00007681"/>
    </source>
</evidence>
<dbReference type="InterPro" id="IPR000131">
    <property type="entry name" value="ATP_synth_F1_gsu"/>
</dbReference>
<dbReference type="InterPro" id="IPR023632">
    <property type="entry name" value="ATP_synth_F1_gsu_CS"/>
</dbReference>
<evidence type="ECO:0000313" key="13">
    <source>
        <dbReference type="EMBL" id="RZO27623.1"/>
    </source>
</evidence>
<evidence type="ECO:0000256" key="11">
    <source>
        <dbReference type="ARBA" id="ARBA00023310"/>
    </source>
</evidence>
<evidence type="ECO:0000256" key="9">
    <source>
        <dbReference type="ARBA" id="ARBA00023136"/>
    </source>
</evidence>
<dbReference type="NCBIfam" id="TIGR01146">
    <property type="entry name" value="ATPsyn_F1gamma"/>
    <property type="match status" value="1"/>
</dbReference>
<keyword evidence="11 12" id="KW-0066">ATP synthesis</keyword>
<dbReference type="NCBIfam" id="NF004144">
    <property type="entry name" value="PRK05621.1-1"/>
    <property type="match status" value="1"/>
</dbReference>
<dbReference type="SUPFAM" id="SSF52943">
    <property type="entry name" value="ATP synthase (F1-ATPase), gamma subunit"/>
    <property type="match status" value="1"/>
</dbReference>
<proteinExistence type="inferred from homology"/>
<keyword evidence="5 12" id="KW-0813">Transport</keyword>
<organism evidence="13 14">
    <name type="scientific">SAR86 cluster bacterium</name>
    <dbReference type="NCBI Taxonomy" id="2030880"/>
    <lineage>
        <taxon>Bacteria</taxon>
        <taxon>Pseudomonadati</taxon>
        <taxon>Pseudomonadota</taxon>
        <taxon>Gammaproteobacteria</taxon>
        <taxon>SAR86 cluster</taxon>
    </lineage>
</organism>
<evidence type="ECO:0000256" key="10">
    <source>
        <dbReference type="ARBA" id="ARBA00023196"/>
    </source>
</evidence>
<dbReference type="AlphaFoldDB" id="A0A520N2C5"/>
<keyword evidence="9 12" id="KW-0472">Membrane</keyword>
<dbReference type="PROSITE" id="PS00153">
    <property type="entry name" value="ATPASE_GAMMA"/>
    <property type="match status" value="1"/>
</dbReference>
<evidence type="ECO:0000256" key="6">
    <source>
        <dbReference type="ARBA" id="ARBA00022475"/>
    </source>
</evidence>
<sequence length="287" mass="31587">MANTKEVRKQIASIKSTQKITSAMEMVAASKMKKTQDSMLEGRPYSLKIKDVISHIALANSEYRHPFYEERTPKKACFIVVSSDKGLCGGLNINLFKQVISKSAELNEQGIGSCFALIGTKAAGFFKSVGGEVVAVAEKLGDKPNPDDLIGLTKVVLDMHKNVDIDQAYLCSNVFVNTMTQQPNVEQLIPLTPEEQDESNRSQWDYIYEPEAKELLDGLLTRYIESLVYQSVVENNACEQAAKMIAMKNATDNAGDLIKELELLYNNVRQAAITQELSEIVGGAAAV</sequence>
<comment type="subcellular location">
    <subcellularLocation>
        <location evidence="12">Cell membrane</location>
        <topology evidence="12">Peripheral membrane protein</topology>
    </subcellularLocation>
    <subcellularLocation>
        <location evidence="2">Membrane</location>
        <topology evidence="2">Peripheral membrane protein</topology>
    </subcellularLocation>
</comment>
<dbReference type="PRINTS" id="PR00126">
    <property type="entry name" value="ATPASEGAMMA"/>
</dbReference>
<evidence type="ECO:0000313" key="14">
    <source>
        <dbReference type="Proteomes" id="UP000315283"/>
    </source>
</evidence>
<comment type="function">
    <text evidence="1 12">Produces ATP from ADP in the presence of a proton gradient across the membrane. The gamma chain is believed to be important in regulating ATPase activity and the flow of protons through the CF(0) complex.</text>
</comment>
<dbReference type="HAMAP" id="MF_00815">
    <property type="entry name" value="ATP_synth_gamma_bact"/>
    <property type="match status" value="1"/>
</dbReference>
<protein>
    <recommendedName>
        <fullName evidence="12">ATP synthase gamma chain</fullName>
    </recommendedName>
    <alternativeName>
        <fullName evidence="12">ATP synthase F1 sector gamma subunit</fullName>
    </alternativeName>
    <alternativeName>
        <fullName evidence="12">F-ATPase gamma subunit</fullName>
    </alternativeName>
</protein>
<dbReference type="Pfam" id="PF00231">
    <property type="entry name" value="ATP-synt"/>
    <property type="match status" value="1"/>
</dbReference>
<dbReference type="EMBL" id="SHBJ01000035">
    <property type="protein sequence ID" value="RZO27623.1"/>
    <property type="molecule type" value="Genomic_DNA"/>
</dbReference>
<keyword evidence="10 12" id="KW-0139">CF(1)</keyword>
<evidence type="ECO:0000256" key="2">
    <source>
        <dbReference type="ARBA" id="ARBA00004170"/>
    </source>
</evidence>
<dbReference type="PANTHER" id="PTHR11693:SF22">
    <property type="entry name" value="ATP SYNTHASE SUBUNIT GAMMA, MITOCHONDRIAL"/>
    <property type="match status" value="1"/>
</dbReference>
<dbReference type="FunFam" id="1.10.287.80:FF:000005">
    <property type="entry name" value="ATP synthase gamma chain"/>
    <property type="match status" value="1"/>
</dbReference>
<keyword evidence="6 12" id="KW-1003">Cell membrane</keyword>
<keyword evidence="7 12" id="KW-0375">Hydrogen ion transport</keyword>
<evidence type="ECO:0000256" key="1">
    <source>
        <dbReference type="ARBA" id="ARBA00003456"/>
    </source>
</evidence>
<comment type="subunit">
    <text evidence="4 12">F-type ATPases have 2 components, CF(1) - the catalytic core - and CF(0) - the membrane proton channel. CF(1) has five subunits: alpha(3), beta(3), gamma(1), delta(1), epsilon(1). CF(0) has three main subunits: a, b and c.</text>
</comment>
<keyword evidence="8 12" id="KW-0406">Ion transport</keyword>
<dbReference type="PANTHER" id="PTHR11693">
    <property type="entry name" value="ATP SYNTHASE GAMMA CHAIN"/>
    <property type="match status" value="1"/>
</dbReference>
<dbReference type="Gene3D" id="3.40.1380.10">
    <property type="match status" value="1"/>
</dbReference>
<evidence type="ECO:0000256" key="5">
    <source>
        <dbReference type="ARBA" id="ARBA00022448"/>
    </source>
</evidence>
<accession>A0A520N2C5</accession>
<evidence type="ECO:0000256" key="12">
    <source>
        <dbReference type="HAMAP-Rule" id="MF_00815"/>
    </source>
</evidence>
<dbReference type="InterPro" id="IPR035968">
    <property type="entry name" value="ATP_synth_F1_ATPase_gsu"/>
</dbReference>
<evidence type="ECO:0000256" key="8">
    <source>
        <dbReference type="ARBA" id="ARBA00023065"/>
    </source>
</evidence>
<name>A0A520N2C5_9GAMM</name>